<evidence type="ECO:0000256" key="3">
    <source>
        <dbReference type="ARBA" id="ARBA00022741"/>
    </source>
</evidence>
<accession>A0A0B2A6J3</accession>
<evidence type="ECO:0000256" key="4">
    <source>
        <dbReference type="ARBA" id="ARBA00022840"/>
    </source>
</evidence>
<dbReference type="SUPFAM" id="SSF52540">
    <property type="entry name" value="P-loop containing nucleoside triphosphate hydrolases"/>
    <property type="match status" value="2"/>
</dbReference>
<name>A0A0B2A6J3_9MICO</name>
<dbReference type="GO" id="GO:0005524">
    <property type="term" value="F:ATP binding"/>
    <property type="evidence" value="ECO:0007669"/>
    <property type="project" value="UniProtKB-KW"/>
</dbReference>
<evidence type="ECO:0000259" key="5">
    <source>
        <dbReference type="PROSITE" id="PS50893"/>
    </source>
</evidence>
<dbReference type="InterPro" id="IPR050095">
    <property type="entry name" value="ECF_ABC_transporter_ATP-bd"/>
</dbReference>
<dbReference type="Gene3D" id="3.40.50.300">
    <property type="entry name" value="P-loop containing nucleotide triphosphate hydrolases"/>
    <property type="match status" value="2"/>
</dbReference>
<dbReference type="PANTHER" id="PTHR43553:SF24">
    <property type="entry name" value="ENERGY-COUPLING FACTOR TRANSPORTER ATP-BINDING PROTEIN ECFA1"/>
    <property type="match status" value="1"/>
</dbReference>
<dbReference type="RefSeq" id="WP_039400054.1">
    <property type="nucleotide sequence ID" value="NZ_JTDK01000011.1"/>
</dbReference>
<keyword evidence="3" id="KW-0547">Nucleotide-binding</keyword>
<keyword evidence="2" id="KW-0813">Transport</keyword>
<dbReference type="GO" id="GO:0043190">
    <property type="term" value="C:ATP-binding cassette (ABC) transporter complex"/>
    <property type="evidence" value="ECO:0007669"/>
    <property type="project" value="TreeGrafter"/>
</dbReference>
<dbReference type="InterPro" id="IPR015856">
    <property type="entry name" value="ABC_transpr_CbiO/EcfA_su"/>
</dbReference>
<evidence type="ECO:0000313" key="7">
    <source>
        <dbReference type="Proteomes" id="UP000031030"/>
    </source>
</evidence>
<comment type="caution">
    <text evidence="6">The sequence shown here is derived from an EMBL/GenBank/DDBJ whole genome shotgun (WGS) entry which is preliminary data.</text>
</comment>
<organism evidence="6 7">
    <name type="scientific">Microbacterium mangrovi</name>
    <dbReference type="NCBI Taxonomy" id="1348253"/>
    <lineage>
        <taxon>Bacteria</taxon>
        <taxon>Bacillati</taxon>
        <taxon>Actinomycetota</taxon>
        <taxon>Actinomycetes</taxon>
        <taxon>Micrococcales</taxon>
        <taxon>Microbacteriaceae</taxon>
        <taxon>Microbacterium</taxon>
    </lineage>
</organism>
<comment type="similarity">
    <text evidence="1">Belongs to the ABC transporter superfamily.</text>
</comment>
<dbReference type="EMBL" id="JTDK01000011">
    <property type="protein sequence ID" value="KHK97168.1"/>
    <property type="molecule type" value="Genomic_DNA"/>
</dbReference>
<keyword evidence="4 6" id="KW-0067">ATP-binding</keyword>
<dbReference type="InterPro" id="IPR003439">
    <property type="entry name" value="ABC_transporter-like_ATP-bd"/>
</dbReference>
<dbReference type="InterPro" id="IPR003593">
    <property type="entry name" value="AAA+_ATPase"/>
</dbReference>
<dbReference type="PANTHER" id="PTHR43553">
    <property type="entry name" value="HEAVY METAL TRANSPORTER"/>
    <property type="match status" value="1"/>
</dbReference>
<dbReference type="PROSITE" id="PS50893">
    <property type="entry name" value="ABC_TRANSPORTER_2"/>
    <property type="match status" value="2"/>
</dbReference>
<dbReference type="AlphaFoldDB" id="A0A0B2A6J3"/>
<dbReference type="STRING" id="1348253.LK09_12970"/>
<protein>
    <submittedName>
        <fullName evidence="6">ABC transporter ATP-binding protein</fullName>
    </submittedName>
</protein>
<proteinExistence type="inferred from homology"/>
<dbReference type="Pfam" id="PF00005">
    <property type="entry name" value="ABC_tran"/>
    <property type="match status" value="2"/>
</dbReference>
<feature type="domain" description="ABC transporter" evidence="5">
    <location>
        <begin position="324"/>
        <end position="548"/>
    </location>
</feature>
<keyword evidence="7" id="KW-1185">Reference proteome</keyword>
<feature type="domain" description="ABC transporter" evidence="5">
    <location>
        <begin position="10"/>
        <end position="250"/>
    </location>
</feature>
<evidence type="ECO:0000313" key="6">
    <source>
        <dbReference type="EMBL" id="KHK97168.1"/>
    </source>
</evidence>
<reference evidence="6 7" key="1">
    <citation type="submission" date="2014-11" db="EMBL/GenBank/DDBJ databases">
        <title>Genome sequence of Microbacterium mangrovi MUSC 115(T).</title>
        <authorList>
            <person name="Lee L.-H."/>
        </authorList>
    </citation>
    <scope>NUCLEOTIDE SEQUENCE [LARGE SCALE GENOMIC DNA]</scope>
    <source>
        <strain evidence="6 7">MUSC 115</strain>
    </source>
</reference>
<dbReference type="InterPro" id="IPR017871">
    <property type="entry name" value="ABC_transporter-like_CS"/>
</dbReference>
<dbReference type="PROSITE" id="PS00211">
    <property type="entry name" value="ABC_TRANSPORTER_1"/>
    <property type="match status" value="1"/>
</dbReference>
<sequence length="579" mass="60460">MPDPSAAPLLRVRDLSVSFPDAASPALRGVSFDVRPGEVVLVLGPSGSGKSTLALTLNGLIPHDVPADVDGTIEVGGLVASESTPGALSAHVGMVFQDPDAQVVTGTVFDEVAFGPENLLLPVADVLARSAEALRRVGLADRHDDNPDRLSGGGRQRLAIAAALAMGSPLLVLDEPTANLDPQGIDEVYAVLREVAGQDRAIVLVEHNLDAAVELATRVIVLDAGGRLVADGPVDEVLHSRARTLAGLGVWLPVSTLAALRLQDAGYPIDPLPLTPTQLRGALERIPGSPVVEPPVVHPPVVERAQRDETPEPPVAALTAPPLVSVRDLRIRRGRTAVLHGIDLDIAAGSFVAVVGANGAGKTTLLQALAGVIRPPRGAVRIAGADLARLDARARARTVGFVFQNPEHQFVAHTVRDELRFGGIPDRAVDEMLGRFGLTAHADLHPFLLSGGQKRRLSVGTALIAGAPVLALDEPTFGQDRARAAELLGILTDLNAHGTTVVVVTHDMQLVADHADRVIVMDAGRIAGDGTPSQIFADDALLQRTGLRPPPLLRALAGLTRHPELAGATRIADLPGGDR</sequence>
<dbReference type="GO" id="GO:0042626">
    <property type="term" value="F:ATPase-coupled transmembrane transporter activity"/>
    <property type="evidence" value="ECO:0007669"/>
    <property type="project" value="TreeGrafter"/>
</dbReference>
<dbReference type="InterPro" id="IPR027417">
    <property type="entry name" value="P-loop_NTPase"/>
</dbReference>
<gene>
    <name evidence="6" type="ORF">LK09_12970</name>
</gene>
<dbReference type="CDD" id="cd03225">
    <property type="entry name" value="ABC_cobalt_CbiO_domain1"/>
    <property type="match status" value="2"/>
</dbReference>
<dbReference type="Proteomes" id="UP000031030">
    <property type="component" value="Unassembled WGS sequence"/>
</dbReference>
<evidence type="ECO:0000256" key="1">
    <source>
        <dbReference type="ARBA" id="ARBA00005417"/>
    </source>
</evidence>
<dbReference type="GO" id="GO:0016887">
    <property type="term" value="F:ATP hydrolysis activity"/>
    <property type="evidence" value="ECO:0007669"/>
    <property type="project" value="InterPro"/>
</dbReference>
<evidence type="ECO:0000256" key="2">
    <source>
        <dbReference type="ARBA" id="ARBA00022448"/>
    </source>
</evidence>
<dbReference type="OrthoDB" id="501320at2"/>
<dbReference type="SMART" id="SM00382">
    <property type="entry name" value="AAA"/>
    <property type="match status" value="2"/>
</dbReference>